<evidence type="ECO:0000259" key="3">
    <source>
        <dbReference type="Pfam" id="PF00326"/>
    </source>
</evidence>
<keyword evidence="2" id="KW-0720">Serine protease</keyword>
<dbReference type="InterPro" id="IPR001375">
    <property type="entry name" value="Peptidase_S9_cat"/>
</dbReference>
<dbReference type="EMBL" id="CP003179">
    <property type="protein sequence ID" value="AEW06028.1"/>
    <property type="molecule type" value="Genomic_DNA"/>
</dbReference>
<accession>G8TWN9</accession>
<evidence type="ECO:0000313" key="5">
    <source>
        <dbReference type="Proteomes" id="UP000005439"/>
    </source>
</evidence>
<dbReference type="Pfam" id="PF07676">
    <property type="entry name" value="PD40"/>
    <property type="match status" value="1"/>
</dbReference>
<keyword evidence="1" id="KW-0378">Hydrolase</keyword>
<dbReference type="STRING" id="679936.Sulac_2566"/>
<evidence type="ECO:0000313" key="4">
    <source>
        <dbReference type="EMBL" id="AEW06028.1"/>
    </source>
</evidence>
<dbReference type="Pfam" id="PF00326">
    <property type="entry name" value="Peptidase_S9"/>
    <property type="match status" value="1"/>
</dbReference>
<dbReference type="KEGG" id="sap:Sulac_2566"/>
<dbReference type="SUPFAM" id="SSF53474">
    <property type="entry name" value="alpha/beta-Hydrolases"/>
    <property type="match status" value="1"/>
</dbReference>
<reference evidence="4 5" key="2">
    <citation type="journal article" date="2012" name="Stand. Genomic Sci.">
        <title>Complete genome sequence of the moderately thermophilic mineral-sulfide-oxidizing firmicute Sulfobacillus acidophilus type strain (NAL(T)).</title>
        <authorList>
            <person name="Anderson I."/>
            <person name="Chertkov O."/>
            <person name="Chen A."/>
            <person name="Saunders E."/>
            <person name="Lapidus A."/>
            <person name="Nolan M."/>
            <person name="Lucas S."/>
            <person name="Hammon N."/>
            <person name="Deshpande S."/>
            <person name="Cheng J.F."/>
            <person name="Han C."/>
            <person name="Tapia R."/>
            <person name="Goodwin L.A."/>
            <person name="Pitluck S."/>
            <person name="Liolios K."/>
            <person name="Pagani I."/>
            <person name="Ivanova N."/>
            <person name="Mikhailova N."/>
            <person name="Pati A."/>
            <person name="Palaniappan K."/>
            <person name="Land M."/>
            <person name="Pan C."/>
            <person name="Rohde M."/>
            <person name="Pukall R."/>
            <person name="Goker M."/>
            <person name="Detter J.C."/>
            <person name="Woyke T."/>
            <person name="Bristow J."/>
            <person name="Eisen J.A."/>
            <person name="Markowitz V."/>
            <person name="Hugenholtz P."/>
            <person name="Kyrpides N.C."/>
            <person name="Klenk H.P."/>
            <person name="Mavromatis K."/>
        </authorList>
    </citation>
    <scope>NUCLEOTIDE SEQUENCE [LARGE SCALE GENOMIC DNA]</scope>
    <source>
        <strain evidence="5">ATCC 700253 / DSM 10332 / NAL</strain>
    </source>
</reference>
<dbReference type="Proteomes" id="UP000005439">
    <property type="component" value="Chromosome"/>
</dbReference>
<evidence type="ECO:0000256" key="1">
    <source>
        <dbReference type="ARBA" id="ARBA00022801"/>
    </source>
</evidence>
<evidence type="ECO:0000256" key="2">
    <source>
        <dbReference type="ARBA" id="ARBA00022825"/>
    </source>
</evidence>
<dbReference type="InterPro" id="IPR011042">
    <property type="entry name" value="6-blade_b-propeller_TolB-like"/>
</dbReference>
<proteinExistence type="predicted"/>
<dbReference type="AlphaFoldDB" id="G8TWN9"/>
<dbReference type="PATRIC" id="fig|679936.5.peg.2655"/>
<dbReference type="InterPro" id="IPR011659">
    <property type="entry name" value="WD40"/>
</dbReference>
<gene>
    <name evidence="4" type="ordered locus">Sulac_2566</name>
</gene>
<dbReference type="GO" id="GO:0006508">
    <property type="term" value="P:proteolysis"/>
    <property type="evidence" value="ECO:0007669"/>
    <property type="project" value="InterPro"/>
</dbReference>
<protein>
    <submittedName>
        <fullName evidence="4">Acylaminoacyl-peptidase</fullName>
    </submittedName>
</protein>
<sequence>MGPEALWQIRTWGQLAFHPHEPWLFFTERWFDPATNRSCHRIMRGVFGGLEWQRIEPFTAGNSDTRPAVSPDGRWLAFISERSKSAALWIMPLQGGGEAWPLTDFEGAVKDFAWHPDSDRLAVVLHLEGGILRPGRDSDERSPAGRGMSDWHAYYTRDVRHITRQYYKLDGTGYFDRGRDQLVLVSRSRQEVTVITGGFDDFSSPVWDESGDTLYFFHRPSDHPHPLHPLINRIESWHRITGQRRVWTHNPGIFSRLGRSEDGRSLLFCAEDPADHGYGLTRLYRLDLASGAVENVSGMLDRSVGDESVTDMPAPEHMLPYGRSDRIWMPVSREGRVVLTEFSHDQATLLWDAPRVVYDFAVRGDFVALAVADQSHPSGIQLARLGQETGPTAWAPGVPEGEAILPRPVRAISADGTPLQGWILVPPSAGVKVPAILEIHGGPMAMYGERFMWEFQCLASRGFAVVYGNPRGSTGYGAAFCGAIKGHWGTRDYEDVLALLDTAVAETPGVDAHRLGVAGGSYGGFMVNWLISHTDRFRAAVTMRSVVNRLSAMGSSDLGFLRVPQYGTKPWWEEIEPYWQQSPLKYAGQIHTPVLIEHQMEDQRLPLEQGEQLYAALKYLGRTAELLLYPGESHGMSRQGKPWHRVHRMEAICRWCTRYLGSSSTMRT</sequence>
<keyword evidence="5" id="KW-1185">Reference proteome</keyword>
<organism evidence="4 5">
    <name type="scientific">Sulfobacillus acidophilus (strain ATCC 700253 / DSM 10332 / NAL)</name>
    <dbReference type="NCBI Taxonomy" id="679936"/>
    <lineage>
        <taxon>Bacteria</taxon>
        <taxon>Bacillati</taxon>
        <taxon>Bacillota</taxon>
        <taxon>Clostridia</taxon>
        <taxon>Eubacteriales</taxon>
        <taxon>Clostridiales Family XVII. Incertae Sedis</taxon>
        <taxon>Sulfobacillus</taxon>
    </lineage>
</organism>
<reference evidence="5" key="1">
    <citation type="submission" date="2011-12" db="EMBL/GenBank/DDBJ databases">
        <title>The complete genome of chromosome of Sulfobacillus acidophilus DSM 10332.</title>
        <authorList>
            <person name="Lucas S."/>
            <person name="Han J."/>
            <person name="Lapidus A."/>
            <person name="Bruce D."/>
            <person name="Goodwin L."/>
            <person name="Pitluck S."/>
            <person name="Peters L."/>
            <person name="Kyrpides N."/>
            <person name="Mavromatis K."/>
            <person name="Ivanova N."/>
            <person name="Mikhailova N."/>
            <person name="Chertkov O."/>
            <person name="Saunders E."/>
            <person name="Detter J.C."/>
            <person name="Tapia R."/>
            <person name="Han C."/>
            <person name="Land M."/>
            <person name="Hauser L."/>
            <person name="Markowitz V."/>
            <person name="Cheng J.-F."/>
            <person name="Hugenholtz P."/>
            <person name="Woyke T."/>
            <person name="Wu D."/>
            <person name="Pukall R."/>
            <person name="Gehrich-Schroeter G."/>
            <person name="Schneider S."/>
            <person name="Klenk H.-P."/>
            <person name="Eisen J.A."/>
        </authorList>
    </citation>
    <scope>NUCLEOTIDE SEQUENCE [LARGE SCALE GENOMIC DNA]</scope>
    <source>
        <strain evidence="5">ATCC 700253 / DSM 10332 / NAL</strain>
    </source>
</reference>
<feature type="domain" description="Peptidase S9 prolyl oligopeptidase catalytic" evidence="3">
    <location>
        <begin position="450"/>
        <end position="662"/>
    </location>
</feature>
<dbReference type="HOGENOM" id="CLU_008615_2_1_9"/>
<dbReference type="Gene3D" id="2.120.10.30">
    <property type="entry name" value="TolB, C-terminal domain"/>
    <property type="match status" value="2"/>
</dbReference>
<name>G8TWN9_SULAD</name>
<keyword evidence="2" id="KW-0645">Protease</keyword>
<dbReference type="GO" id="GO:0004252">
    <property type="term" value="F:serine-type endopeptidase activity"/>
    <property type="evidence" value="ECO:0007669"/>
    <property type="project" value="TreeGrafter"/>
</dbReference>
<dbReference type="Gene3D" id="3.40.50.1820">
    <property type="entry name" value="alpha/beta hydrolase"/>
    <property type="match status" value="1"/>
</dbReference>
<dbReference type="InterPro" id="IPR029058">
    <property type="entry name" value="AB_hydrolase_fold"/>
</dbReference>
<dbReference type="PANTHER" id="PTHR42776">
    <property type="entry name" value="SERINE PEPTIDASE S9 FAMILY MEMBER"/>
    <property type="match status" value="1"/>
</dbReference>
<dbReference type="SUPFAM" id="SSF69304">
    <property type="entry name" value="Tricorn protease N-terminal domain"/>
    <property type="match status" value="1"/>
</dbReference>
<dbReference type="PANTHER" id="PTHR42776:SF27">
    <property type="entry name" value="DIPEPTIDYL PEPTIDASE FAMILY MEMBER 6"/>
    <property type="match status" value="1"/>
</dbReference>